<dbReference type="PANTHER" id="PTHR30363">
    <property type="entry name" value="HTH-TYPE TRANSCRIPTIONAL REGULATOR SRLR-RELATED"/>
    <property type="match status" value="1"/>
</dbReference>
<dbReference type="InterPro" id="IPR018356">
    <property type="entry name" value="Tscrpt_reg_HTH_DeoR_CS"/>
</dbReference>
<dbReference type="InterPro" id="IPR037171">
    <property type="entry name" value="NagB/RpiA_transferase-like"/>
</dbReference>
<proteinExistence type="predicted"/>
<dbReference type="Pfam" id="PF08220">
    <property type="entry name" value="HTH_DeoR"/>
    <property type="match status" value="1"/>
</dbReference>
<dbReference type="InterPro" id="IPR050313">
    <property type="entry name" value="Carb_Metab_HTH_regulators"/>
</dbReference>
<dbReference type="InterPro" id="IPR014036">
    <property type="entry name" value="DeoR-like_C"/>
</dbReference>
<gene>
    <name evidence="5" type="ORF">SAMN04488502_104101</name>
</gene>
<reference evidence="5 6" key="1">
    <citation type="submission" date="2016-10" db="EMBL/GenBank/DDBJ databases">
        <authorList>
            <person name="de Groot N.N."/>
        </authorList>
    </citation>
    <scope>NUCLEOTIDE SEQUENCE [LARGE SCALE GENOMIC DNA]</scope>
    <source>
        <strain evidence="5 6">DSM 1736</strain>
    </source>
</reference>
<dbReference type="SUPFAM" id="SSF100950">
    <property type="entry name" value="NagB/RpiA/CoA transferase-like"/>
    <property type="match status" value="1"/>
</dbReference>
<dbReference type="GO" id="GO:0003700">
    <property type="term" value="F:DNA-binding transcription factor activity"/>
    <property type="evidence" value="ECO:0007669"/>
    <property type="project" value="InterPro"/>
</dbReference>
<organism evidence="5 6">
    <name type="scientific">Dendrosporobacter quercicolus</name>
    <dbReference type="NCBI Taxonomy" id="146817"/>
    <lineage>
        <taxon>Bacteria</taxon>
        <taxon>Bacillati</taxon>
        <taxon>Bacillota</taxon>
        <taxon>Negativicutes</taxon>
        <taxon>Selenomonadales</taxon>
        <taxon>Sporomusaceae</taxon>
        <taxon>Dendrosporobacter</taxon>
    </lineage>
</organism>
<dbReference type="Gene3D" id="1.10.10.10">
    <property type="entry name" value="Winged helix-like DNA-binding domain superfamily/Winged helix DNA-binding domain"/>
    <property type="match status" value="1"/>
</dbReference>
<dbReference type="Proteomes" id="UP000214880">
    <property type="component" value="Unassembled WGS sequence"/>
</dbReference>
<sequence length="255" mass="28709">MKFRRISEIENYLNDVGNISLDKLCEVFSVSKNTIRRDIAELEKRGLIRKVYGGIVSTKKTTPEPFKLREVKNQQEKKIAAELACRLVDDNDVIFIDSGTTTMHMVPHLAARKNLTIITYNLHVIIAAMPYPNLNVISTGGELHREANSFVGINTINFLKNYNIAKTFLSSTGISLTSGVTNVSPAEYQIKKYMLETAATPILLVDHTKINIASLMTYCKLEDMNYIVMDSPPPQEYIDFFAKNQIVLLTGSQNE</sequence>
<dbReference type="EMBL" id="FNHB01000004">
    <property type="protein sequence ID" value="SDM38316.1"/>
    <property type="molecule type" value="Genomic_DNA"/>
</dbReference>
<dbReference type="InterPro" id="IPR036388">
    <property type="entry name" value="WH-like_DNA-bd_sf"/>
</dbReference>
<keyword evidence="6" id="KW-1185">Reference proteome</keyword>
<accession>A0A1G9SS91</accession>
<evidence type="ECO:0000256" key="3">
    <source>
        <dbReference type="ARBA" id="ARBA00023163"/>
    </source>
</evidence>
<dbReference type="OrthoDB" id="9797223at2"/>
<dbReference type="PANTHER" id="PTHR30363:SF60">
    <property type="entry name" value="HTH-TYPE TRANSCRIPTIONAL REGULATOR IOLR"/>
    <property type="match status" value="1"/>
</dbReference>
<dbReference type="InterPro" id="IPR036390">
    <property type="entry name" value="WH_DNA-bd_sf"/>
</dbReference>
<dbReference type="Pfam" id="PF00455">
    <property type="entry name" value="DeoRC"/>
    <property type="match status" value="1"/>
</dbReference>
<evidence type="ECO:0000256" key="2">
    <source>
        <dbReference type="ARBA" id="ARBA00023125"/>
    </source>
</evidence>
<dbReference type="PRINTS" id="PR00037">
    <property type="entry name" value="HTHLACR"/>
</dbReference>
<dbReference type="RefSeq" id="WP_092072202.1">
    <property type="nucleotide sequence ID" value="NZ_FNHB01000004.1"/>
</dbReference>
<evidence type="ECO:0000313" key="5">
    <source>
        <dbReference type="EMBL" id="SDM38316.1"/>
    </source>
</evidence>
<dbReference type="Gene3D" id="3.40.50.1360">
    <property type="match status" value="1"/>
</dbReference>
<dbReference type="PROSITE" id="PS51000">
    <property type="entry name" value="HTH_DEOR_2"/>
    <property type="match status" value="1"/>
</dbReference>
<keyword evidence="2" id="KW-0238">DNA-binding</keyword>
<dbReference type="SMART" id="SM00420">
    <property type="entry name" value="HTH_DEOR"/>
    <property type="match status" value="1"/>
</dbReference>
<dbReference type="InterPro" id="IPR001034">
    <property type="entry name" value="DeoR_HTH"/>
</dbReference>
<name>A0A1G9SS91_9FIRM</name>
<dbReference type="PROSITE" id="PS00894">
    <property type="entry name" value="HTH_DEOR_1"/>
    <property type="match status" value="1"/>
</dbReference>
<dbReference type="AlphaFoldDB" id="A0A1G9SS91"/>
<dbReference type="SUPFAM" id="SSF46785">
    <property type="entry name" value="Winged helix' DNA-binding domain"/>
    <property type="match status" value="1"/>
</dbReference>
<dbReference type="SMART" id="SM01134">
    <property type="entry name" value="DeoRC"/>
    <property type="match status" value="1"/>
</dbReference>
<evidence type="ECO:0000313" key="6">
    <source>
        <dbReference type="Proteomes" id="UP000214880"/>
    </source>
</evidence>
<keyword evidence="1" id="KW-0805">Transcription regulation</keyword>
<evidence type="ECO:0000259" key="4">
    <source>
        <dbReference type="PROSITE" id="PS51000"/>
    </source>
</evidence>
<feature type="domain" description="HTH deoR-type" evidence="4">
    <location>
        <begin position="2"/>
        <end position="57"/>
    </location>
</feature>
<keyword evidence="3" id="KW-0804">Transcription</keyword>
<dbReference type="GO" id="GO:0003677">
    <property type="term" value="F:DNA binding"/>
    <property type="evidence" value="ECO:0007669"/>
    <property type="project" value="UniProtKB-KW"/>
</dbReference>
<evidence type="ECO:0000256" key="1">
    <source>
        <dbReference type="ARBA" id="ARBA00023015"/>
    </source>
</evidence>
<dbReference type="STRING" id="146817.SAMN04488502_104101"/>
<protein>
    <submittedName>
        <fullName evidence="5">Transcriptional regulator, DeoR family</fullName>
    </submittedName>
</protein>